<dbReference type="PANTHER" id="PTHR30105">
    <property type="entry name" value="UNCHARACTERIZED YIBQ-RELATED"/>
    <property type="match status" value="1"/>
</dbReference>
<evidence type="ECO:0000313" key="3">
    <source>
        <dbReference type="Proteomes" id="UP000253941"/>
    </source>
</evidence>
<keyword evidence="3" id="KW-1185">Reference proteome</keyword>
<dbReference type="InterPro" id="IPR011330">
    <property type="entry name" value="Glyco_hydro/deAcase_b/a-brl"/>
</dbReference>
<feature type="compositionally biased region" description="Polar residues" evidence="1">
    <location>
        <begin position="83"/>
        <end position="97"/>
    </location>
</feature>
<dbReference type="PANTHER" id="PTHR30105:SF2">
    <property type="entry name" value="DIVERGENT POLYSACCHARIDE DEACETYLASE SUPERFAMILY"/>
    <property type="match status" value="1"/>
</dbReference>
<name>A0A369T758_9PROT</name>
<organism evidence="2 3">
    <name type="scientific">Ferruginivarius sediminum</name>
    <dbReference type="NCBI Taxonomy" id="2661937"/>
    <lineage>
        <taxon>Bacteria</taxon>
        <taxon>Pseudomonadati</taxon>
        <taxon>Pseudomonadota</taxon>
        <taxon>Alphaproteobacteria</taxon>
        <taxon>Rhodospirillales</taxon>
        <taxon>Rhodospirillaceae</taxon>
        <taxon>Ferruginivarius</taxon>
    </lineage>
</organism>
<comment type="caution">
    <text evidence="2">The sequence shown here is derived from an EMBL/GenBank/DDBJ whole genome shotgun (WGS) entry which is preliminary data.</text>
</comment>
<dbReference type="AlphaFoldDB" id="A0A369T758"/>
<dbReference type="SUPFAM" id="SSF88713">
    <property type="entry name" value="Glycoside hydrolase/deacetylase"/>
    <property type="match status" value="1"/>
</dbReference>
<dbReference type="Gene3D" id="3.20.20.370">
    <property type="entry name" value="Glycoside hydrolase/deacetylase"/>
    <property type="match status" value="1"/>
</dbReference>
<sequence length="404" mass="42776">MRAGRNPGLAPRSRPGLLFAWILLAIAVAAGAVYVFAFPHPDALVAHDKTIRLSVPPAETAEPVSNAPSPVGETEKKADVQRPSGNQPTPEASTGVSVGTLESEAIPPPPVPEQTSARESDSQDTPAVRTTDTDSTEAGAGGGEGAAESPSAPTLSLKPAWKRYARGLAPPQGLPRIAVVVRGLGLSSAATEAAIERLPGTISLSFTPYARRAAEWSARARAGGHEVLMDLPMEPRDFPALDPGPQALMTEAAQQRNLDRLDWALSRGREVVGAVAQMGSRFMASKQAAEPIMRELRARGLMFVDNGTANPPAALRIARRIDLPHALNDRTIDDGQVSRPAVEARLVEIERIAQQEGLAVALAHPYPVVLDLLATWSQDLDERGFALVPITEAVQPRSAARAGR</sequence>
<dbReference type="GO" id="GO:0005975">
    <property type="term" value="P:carbohydrate metabolic process"/>
    <property type="evidence" value="ECO:0007669"/>
    <property type="project" value="InterPro"/>
</dbReference>
<dbReference type="InterPro" id="IPR006837">
    <property type="entry name" value="Divergent_DAC"/>
</dbReference>
<protein>
    <submittedName>
        <fullName evidence="2">Divergent polysaccharide deacetylase family protein</fullName>
    </submittedName>
</protein>
<reference evidence="2 3" key="1">
    <citation type="submission" date="2018-07" db="EMBL/GenBank/DDBJ databases">
        <title>Venubactetium sediminum gen. nov., sp. nov., isolated from a marine solar saltern.</title>
        <authorList>
            <person name="Wang S."/>
        </authorList>
    </citation>
    <scope>NUCLEOTIDE SEQUENCE [LARGE SCALE GENOMIC DNA]</scope>
    <source>
        <strain evidence="2 3">WD2A32</strain>
    </source>
</reference>
<dbReference type="EMBL" id="QPMH01000015">
    <property type="protein sequence ID" value="RDD61108.1"/>
    <property type="molecule type" value="Genomic_DNA"/>
</dbReference>
<dbReference type="CDD" id="cd10936">
    <property type="entry name" value="CE4_DAC2"/>
    <property type="match status" value="1"/>
</dbReference>
<feature type="region of interest" description="Disordered" evidence="1">
    <location>
        <begin position="56"/>
        <end position="154"/>
    </location>
</feature>
<proteinExistence type="predicted"/>
<evidence type="ECO:0000256" key="1">
    <source>
        <dbReference type="SAM" id="MobiDB-lite"/>
    </source>
</evidence>
<dbReference type="Proteomes" id="UP000253941">
    <property type="component" value="Unassembled WGS sequence"/>
</dbReference>
<dbReference type="Pfam" id="PF04748">
    <property type="entry name" value="Polysacc_deac_2"/>
    <property type="match status" value="1"/>
</dbReference>
<accession>A0A369T758</accession>
<evidence type="ECO:0000313" key="2">
    <source>
        <dbReference type="EMBL" id="RDD61108.1"/>
    </source>
</evidence>
<gene>
    <name evidence="2" type="ORF">DRB17_14510</name>
</gene>